<evidence type="ECO:0000256" key="1">
    <source>
        <dbReference type="ARBA" id="ARBA00022714"/>
    </source>
</evidence>
<protein>
    <submittedName>
        <fullName evidence="8">Rieske 2Fe-2S domain-containing protein</fullName>
    </submittedName>
</protein>
<evidence type="ECO:0000256" key="2">
    <source>
        <dbReference type="ARBA" id="ARBA00022723"/>
    </source>
</evidence>
<dbReference type="InterPro" id="IPR017941">
    <property type="entry name" value="Rieske_2Fe-2S"/>
</dbReference>
<name>A0ABV1UKQ5_9ACTN</name>
<evidence type="ECO:0000256" key="3">
    <source>
        <dbReference type="ARBA" id="ARBA00023002"/>
    </source>
</evidence>
<evidence type="ECO:0000259" key="7">
    <source>
        <dbReference type="PROSITE" id="PS51296"/>
    </source>
</evidence>
<evidence type="ECO:0000313" key="8">
    <source>
        <dbReference type="EMBL" id="MER6434311.1"/>
    </source>
</evidence>
<dbReference type="InterPro" id="IPR036922">
    <property type="entry name" value="Rieske_2Fe-2S_sf"/>
</dbReference>
<reference evidence="8 9" key="1">
    <citation type="submission" date="2024-06" db="EMBL/GenBank/DDBJ databases">
        <title>The Natural Products Discovery Center: Release of the First 8490 Sequenced Strains for Exploring Actinobacteria Biosynthetic Diversity.</title>
        <authorList>
            <person name="Kalkreuter E."/>
            <person name="Kautsar S.A."/>
            <person name="Yang D."/>
            <person name="Bader C.D."/>
            <person name="Teijaro C.N."/>
            <person name="Fluegel L."/>
            <person name="Davis C.M."/>
            <person name="Simpson J.R."/>
            <person name="Lauterbach L."/>
            <person name="Steele A.D."/>
            <person name="Gui C."/>
            <person name="Meng S."/>
            <person name="Li G."/>
            <person name="Viehrig K."/>
            <person name="Ye F."/>
            <person name="Su P."/>
            <person name="Kiefer A.F."/>
            <person name="Nichols A."/>
            <person name="Cepeda A.J."/>
            <person name="Yan W."/>
            <person name="Fan B."/>
            <person name="Jiang Y."/>
            <person name="Adhikari A."/>
            <person name="Zheng C.-J."/>
            <person name="Schuster L."/>
            <person name="Cowan T.M."/>
            <person name="Smanski M.J."/>
            <person name="Chevrette M.G."/>
            <person name="De Carvalho L.P.S."/>
            <person name="Shen B."/>
        </authorList>
    </citation>
    <scope>NUCLEOTIDE SEQUENCE [LARGE SCALE GENOMIC DNA]</scope>
    <source>
        <strain evidence="8 9">NPDC001166</strain>
    </source>
</reference>
<accession>A0ABV1UKQ5</accession>
<gene>
    <name evidence="8" type="ORF">ABT272_42635</name>
</gene>
<dbReference type="Pfam" id="PF19112">
    <property type="entry name" value="VanA_C"/>
    <property type="match status" value="1"/>
</dbReference>
<dbReference type="PROSITE" id="PS51296">
    <property type="entry name" value="RIESKE"/>
    <property type="match status" value="1"/>
</dbReference>
<keyword evidence="9" id="KW-1185">Reference proteome</keyword>
<dbReference type="Gene3D" id="3.90.380.10">
    <property type="entry name" value="Naphthalene 1,2-dioxygenase Alpha Subunit, Chain A, domain 1"/>
    <property type="match status" value="1"/>
</dbReference>
<dbReference type="Pfam" id="PF00355">
    <property type="entry name" value="Rieske"/>
    <property type="match status" value="1"/>
</dbReference>
<keyword evidence="3" id="KW-0560">Oxidoreductase</keyword>
<dbReference type="InterPro" id="IPR050584">
    <property type="entry name" value="Cholesterol_7-desaturase"/>
</dbReference>
<dbReference type="PANTHER" id="PTHR21266">
    <property type="entry name" value="IRON-SULFUR DOMAIN CONTAINING PROTEIN"/>
    <property type="match status" value="1"/>
</dbReference>
<dbReference type="Proteomes" id="UP001470023">
    <property type="component" value="Unassembled WGS sequence"/>
</dbReference>
<dbReference type="PANTHER" id="PTHR21266:SF60">
    <property type="entry name" value="3-KETOSTEROID-9-ALPHA-MONOOXYGENASE, OXYGENASE COMPONENT"/>
    <property type="match status" value="1"/>
</dbReference>
<dbReference type="SUPFAM" id="SSF50022">
    <property type="entry name" value="ISP domain"/>
    <property type="match status" value="1"/>
</dbReference>
<dbReference type="InterPro" id="IPR044043">
    <property type="entry name" value="VanA_C_cat"/>
</dbReference>
<proteinExistence type="predicted"/>
<dbReference type="RefSeq" id="WP_352066159.1">
    <property type="nucleotide sequence ID" value="NZ_JBEPAZ010000098.1"/>
</dbReference>
<feature type="region of interest" description="Disordered" evidence="6">
    <location>
        <begin position="336"/>
        <end position="357"/>
    </location>
</feature>
<evidence type="ECO:0000256" key="4">
    <source>
        <dbReference type="ARBA" id="ARBA00023004"/>
    </source>
</evidence>
<feature type="compositionally biased region" description="Polar residues" evidence="6">
    <location>
        <begin position="346"/>
        <end position="357"/>
    </location>
</feature>
<evidence type="ECO:0000256" key="6">
    <source>
        <dbReference type="SAM" id="MobiDB-lite"/>
    </source>
</evidence>
<keyword evidence="5" id="KW-0411">Iron-sulfur</keyword>
<dbReference type="SUPFAM" id="SSF55961">
    <property type="entry name" value="Bet v1-like"/>
    <property type="match status" value="1"/>
</dbReference>
<organism evidence="8 9">
    <name type="scientific">Streptomyces sp. 900105245</name>
    <dbReference type="NCBI Taxonomy" id="3154379"/>
    <lineage>
        <taxon>Bacteria</taxon>
        <taxon>Bacillati</taxon>
        <taxon>Actinomycetota</taxon>
        <taxon>Actinomycetes</taxon>
        <taxon>Kitasatosporales</taxon>
        <taxon>Streptomycetaceae</taxon>
        <taxon>Streptomyces</taxon>
    </lineage>
</organism>
<comment type="caution">
    <text evidence="8">The sequence shown here is derived from an EMBL/GenBank/DDBJ whole genome shotgun (WGS) entry which is preliminary data.</text>
</comment>
<dbReference type="Gene3D" id="2.102.10.10">
    <property type="entry name" value="Rieske [2Fe-2S] iron-sulphur domain"/>
    <property type="match status" value="1"/>
</dbReference>
<keyword evidence="1" id="KW-0001">2Fe-2S</keyword>
<sequence>MEIPSRQQQAQQALRHAWFPVARSVDLDIPQPATLLGENLVVYRTPEGRAVVQSRRCPHRGGDLSQGRVMQDGITCPYHGWRFRAADGACAVVPSLPNDQQHKIPERAVVRTYPVVERFEHVWTVLEEPAHSMYDPADFRDMDLETAAAAAIPAPIGVAAAMENFRDVAHFAFVHTVSMGQLPEVIEPLKVRREGLNINMDRFFKAGEGDWSVNGDCTMQYRCTAPGFASVIFDHGILGNRVLAIFPSPHTYDSVTLFCVVGVERGWSGTPLADCIEFEEMVTHEDVGVVGRIDPPEVPWDNEVTEVSVPADAYTLNYRAAFWQFVRRTQEVSTTNAGAAPKQKIVSGSTMSQMPPE</sequence>
<feature type="domain" description="Rieske" evidence="7">
    <location>
        <begin position="18"/>
        <end position="124"/>
    </location>
</feature>
<keyword evidence="4" id="KW-0408">Iron</keyword>
<evidence type="ECO:0000256" key="5">
    <source>
        <dbReference type="ARBA" id="ARBA00023014"/>
    </source>
</evidence>
<dbReference type="EMBL" id="JBEPAZ010000098">
    <property type="protein sequence ID" value="MER6434311.1"/>
    <property type="molecule type" value="Genomic_DNA"/>
</dbReference>
<keyword evidence="2" id="KW-0479">Metal-binding</keyword>
<evidence type="ECO:0000313" key="9">
    <source>
        <dbReference type="Proteomes" id="UP001470023"/>
    </source>
</evidence>